<accession>A0A2A9N8H7</accession>
<name>A0A2A9N8H7_9AGAR</name>
<feature type="domain" description="CCHC-type" evidence="4">
    <location>
        <begin position="223"/>
        <end position="236"/>
    </location>
</feature>
<evidence type="ECO:0000313" key="5">
    <source>
        <dbReference type="EMBL" id="PFH46108.1"/>
    </source>
</evidence>
<dbReference type="EMBL" id="KZ302234">
    <property type="protein sequence ID" value="PFH46108.1"/>
    <property type="molecule type" value="Genomic_DNA"/>
</dbReference>
<dbReference type="GO" id="GO:0003676">
    <property type="term" value="F:nucleic acid binding"/>
    <property type="evidence" value="ECO:0007669"/>
    <property type="project" value="InterPro"/>
</dbReference>
<protein>
    <recommendedName>
        <fullName evidence="4">CCHC-type domain-containing protein</fullName>
    </recommendedName>
</protein>
<dbReference type="InterPro" id="IPR036875">
    <property type="entry name" value="Znf_CCHC_sf"/>
</dbReference>
<keyword evidence="2" id="KW-0479">Metal-binding</keyword>
<dbReference type="Proteomes" id="UP000242287">
    <property type="component" value="Unassembled WGS sequence"/>
</dbReference>
<dbReference type="Pfam" id="PF00098">
    <property type="entry name" value="zf-CCHC"/>
    <property type="match status" value="1"/>
</dbReference>
<dbReference type="OrthoDB" id="3263571at2759"/>
<evidence type="ECO:0000313" key="6">
    <source>
        <dbReference type="Proteomes" id="UP000242287"/>
    </source>
</evidence>
<gene>
    <name evidence="5" type="ORF">AMATHDRAFT_126461</name>
</gene>
<dbReference type="Gene3D" id="4.10.60.10">
    <property type="entry name" value="Zinc finger, CCHC-type"/>
    <property type="match status" value="1"/>
</dbReference>
<proteinExistence type="predicted"/>
<feature type="region of interest" description="Disordered" evidence="3">
    <location>
        <begin position="177"/>
        <end position="208"/>
    </location>
</feature>
<dbReference type="GO" id="GO:0008270">
    <property type="term" value="F:zinc ion binding"/>
    <property type="evidence" value="ECO:0007669"/>
    <property type="project" value="UniProtKB-KW"/>
</dbReference>
<feature type="non-terminal residue" evidence="5">
    <location>
        <position position="236"/>
    </location>
</feature>
<keyword evidence="6" id="KW-1185">Reference proteome</keyword>
<keyword evidence="2" id="KW-0863">Zinc-finger</keyword>
<dbReference type="InterPro" id="IPR001878">
    <property type="entry name" value="Znf_CCHC"/>
</dbReference>
<keyword evidence="1" id="KW-0507">mRNA processing</keyword>
<dbReference type="AlphaFoldDB" id="A0A2A9N8H7"/>
<reference evidence="5 6" key="1">
    <citation type="submission" date="2014-02" db="EMBL/GenBank/DDBJ databases">
        <title>Transposable element dynamics among asymbiotic and ectomycorrhizal Amanita fungi.</title>
        <authorList>
            <consortium name="DOE Joint Genome Institute"/>
            <person name="Hess J."/>
            <person name="Skrede I."/>
            <person name="Wolfe B."/>
            <person name="LaButti K."/>
            <person name="Ohm R.A."/>
            <person name="Grigoriev I.V."/>
            <person name="Pringle A."/>
        </authorList>
    </citation>
    <scope>NUCLEOTIDE SEQUENCE [LARGE SCALE GENOMIC DNA]</scope>
    <source>
        <strain evidence="5 6">SKay4041</strain>
    </source>
</reference>
<dbReference type="PROSITE" id="PS50158">
    <property type="entry name" value="ZF_CCHC"/>
    <property type="match status" value="1"/>
</dbReference>
<dbReference type="STRING" id="703135.A0A2A9N8H7"/>
<evidence type="ECO:0000256" key="3">
    <source>
        <dbReference type="SAM" id="MobiDB-lite"/>
    </source>
</evidence>
<evidence type="ECO:0000259" key="4">
    <source>
        <dbReference type="PROSITE" id="PS50158"/>
    </source>
</evidence>
<keyword evidence="2" id="KW-0862">Zinc</keyword>
<organism evidence="5 6">
    <name type="scientific">Amanita thiersii Skay4041</name>
    <dbReference type="NCBI Taxonomy" id="703135"/>
    <lineage>
        <taxon>Eukaryota</taxon>
        <taxon>Fungi</taxon>
        <taxon>Dikarya</taxon>
        <taxon>Basidiomycota</taxon>
        <taxon>Agaricomycotina</taxon>
        <taxon>Agaricomycetes</taxon>
        <taxon>Agaricomycetidae</taxon>
        <taxon>Agaricales</taxon>
        <taxon>Pluteineae</taxon>
        <taxon>Amanitaceae</taxon>
        <taxon>Amanita</taxon>
    </lineage>
</organism>
<evidence type="ECO:0000256" key="1">
    <source>
        <dbReference type="ARBA" id="ARBA00022664"/>
    </source>
</evidence>
<evidence type="ECO:0000256" key="2">
    <source>
        <dbReference type="PROSITE-ProRule" id="PRU00047"/>
    </source>
</evidence>
<feature type="compositionally biased region" description="Low complexity" evidence="3">
    <location>
        <begin position="177"/>
        <end position="194"/>
    </location>
</feature>
<dbReference type="SUPFAM" id="SSF57756">
    <property type="entry name" value="Retrovirus zinc finger-like domains"/>
    <property type="match status" value="1"/>
</dbReference>
<dbReference type="GO" id="GO:0006397">
    <property type="term" value="P:mRNA processing"/>
    <property type="evidence" value="ECO:0007669"/>
    <property type="project" value="UniProtKB-KW"/>
</dbReference>
<sequence length="236" mass="27028">MATPPAYDGSMATCEAFINACRIYMAAKPQEFGDITTKVMWVLSYMQTGMAQQFRDAFLVYMQSPAFQTEFIQIPPGMDAIEILYHNIYQAFSNPNKQVTAILELTTMKQGTKLAEEHVQCFKQAYGRSGYQEVAGIHELKRSLNTPLLDKCMTVPELPTTLDKWYELVIRLDRQWRQASRPSQSTPRPQQNPRQPAPPVGNTWQARDPNVMDVDRNRTQCWCYNCGQTGHFARNC</sequence>